<sequence length="68" mass="8047">MEVFKFNIIPTEEFIKRENFRMSVQNCELCSGPMEFDYQQSKEDAMIQENGKCQVCAHERKSTLHRVS</sequence>
<name>A0ABY4CBD9_9BACT</name>
<accession>A0ABY4CBD9</accession>
<reference evidence="1" key="1">
    <citation type="submission" date="2022-03" db="EMBL/GenBank/DDBJ databases">
        <title>Genome Identification and Characterization of new species Bdellovibrio reynosense LBG001 sp. nov. from a Mexico soil sample.</title>
        <authorList>
            <person name="Camilli A."/>
            <person name="Ajao Y."/>
            <person name="Guo X."/>
        </authorList>
    </citation>
    <scope>NUCLEOTIDE SEQUENCE</scope>
    <source>
        <strain evidence="1">LBG001</strain>
    </source>
</reference>
<proteinExistence type="predicted"/>
<gene>
    <name evidence="1" type="ORF">MNR06_02145</name>
</gene>
<evidence type="ECO:0000313" key="1">
    <source>
        <dbReference type="EMBL" id="UOF01754.1"/>
    </source>
</evidence>
<dbReference type="EMBL" id="CP093442">
    <property type="protein sequence ID" value="UOF01754.1"/>
    <property type="molecule type" value="Genomic_DNA"/>
</dbReference>
<dbReference type="RefSeq" id="WP_243538358.1">
    <property type="nucleotide sequence ID" value="NZ_CP093442.1"/>
</dbReference>
<evidence type="ECO:0000313" key="2">
    <source>
        <dbReference type="Proteomes" id="UP000830116"/>
    </source>
</evidence>
<organism evidence="1 2">
    <name type="scientific">Bdellovibrio reynosensis</name>
    <dbReference type="NCBI Taxonomy" id="2835041"/>
    <lineage>
        <taxon>Bacteria</taxon>
        <taxon>Pseudomonadati</taxon>
        <taxon>Bdellovibrionota</taxon>
        <taxon>Bdellovibrionia</taxon>
        <taxon>Bdellovibrionales</taxon>
        <taxon>Pseudobdellovibrionaceae</taxon>
        <taxon>Bdellovibrio</taxon>
    </lineage>
</organism>
<dbReference type="Proteomes" id="UP000830116">
    <property type="component" value="Chromosome"/>
</dbReference>
<keyword evidence="2" id="KW-1185">Reference proteome</keyword>
<protein>
    <submittedName>
        <fullName evidence="1">Uncharacterized protein</fullName>
    </submittedName>
</protein>